<keyword evidence="2" id="KW-0010">Activator</keyword>
<dbReference type="Ensembl" id="ENSOSUT00000004940.1">
    <property type="protein sequence ID" value="ENSOSUP00000004781.1"/>
    <property type="gene ID" value="ENSOSUG00000003533.1"/>
</dbReference>
<evidence type="ECO:0000256" key="4">
    <source>
        <dbReference type="SAM" id="SignalP"/>
    </source>
</evidence>
<sequence>MLGNMLDFLYALKVFHLVRCFSTNFFSGKPKVYQGVRVKITVKELLQQRRARQAATGAAVSWGSSSIQFSESASPPHPAPFDAETASSVPNYCPSWQFSNCLSCEESPSYLEQLVDSCLQTDVPLDPAFSAFQTSPHYTSDALQPVPLYFNQGLAAGSPSPADVPSPLNYSCSPPQLSPFTPLTPSPPSALETKTYGCPAEEWSCHAPSPYPTPACCCTACGSQHVDNRVPQYFPCPSTDCLDYLPPVAVADDFFRRDRNCDICYS</sequence>
<keyword evidence="1" id="KW-0805">Transcription regulation</keyword>
<evidence type="ECO:0000256" key="1">
    <source>
        <dbReference type="ARBA" id="ARBA00023015"/>
    </source>
</evidence>
<evidence type="ECO:0000313" key="7">
    <source>
        <dbReference type="Proteomes" id="UP000694552"/>
    </source>
</evidence>
<dbReference type="PROSITE" id="PS52003">
    <property type="entry name" value="OCA"/>
    <property type="match status" value="1"/>
</dbReference>
<evidence type="ECO:0000313" key="6">
    <source>
        <dbReference type="Ensembl" id="ENSOSUP00000004781.1"/>
    </source>
</evidence>
<dbReference type="GO" id="GO:0003677">
    <property type="term" value="F:DNA binding"/>
    <property type="evidence" value="ECO:0007669"/>
    <property type="project" value="InterPro"/>
</dbReference>
<proteinExistence type="predicted"/>
<feature type="domain" description="OCA" evidence="5">
    <location>
        <begin position="30"/>
        <end position="52"/>
    </location>
</feature>
<dbReference type="Proteomes" id="UP000694552">
    <property type="component" value="Unplaced"/>
</dbReference>
<dbReference type="GO" id="GO:0070974">
    <property type="term" value="F:POU domain binding"/>
    <property type="evidence" value="ECO:0007669"/>
    <property type="project" value="InterPro"/>
</dbReference>
<keyword evidence="7" id="KW-1185">Reference proteome</keyword>
<reference evidence="6" key="2">
    <citation type="submission" date="2025-09" db="UniProtKB">
        <authorList>
            <consortium name="Ensembl"/>
        </authorList>
    </citation>
    <scope>IDENTIFICATION</scope>
</reference>
<organism evidence="6 7">
    <name type="scientific">Otus sunia</name>
    <name type="common">Oriental scops-owl</name>
    <dbReference type="NCBI Taxonomy" id="257818"/>
    <lineage>
        <taxon>Eukaryota</taxon>
        <taxon>Metazoa</taxon>
        <taxon>Chordata</taxon>
        <taxon>Craniata</taxon>
        <taxon>Vertebrata</taxon>
        <taxon>Euteleostomi</taxon>
        <taxon>Archelosauria</taxon>
        <taxon>Archosauria</taxon>
        <taxon>Dinosauria</taxon>
        <taxon>Saurischia</taxon>
        <taxon>Theropoda</taxon>
        <taxon>Coelurosauria</taxon>
        <taxon>Aves</taxon>
        <taxon>Neognathae</taxon>
        <taxon>Neoaves</taxon>
        <taxon>Telluraves</taxon>
        <taxon>Strigiformes</taxon>
        <taxon>Strigidae</taxon>
        <taxon>Otus</taxon>
    </lineage>
</organism>
<feature type="signal peptide" evidence="4">
    <location>
        <begin position="1"/>
        <end position="20"/>
    </location>
</feature>
<reference evidence="6" key="1">
    <citation type="submission" date="2025-08" db="UniProtKB">
        <authorList>
            <consortium name="Ensembl"/>
        </authorList>
    </citation>
    <scope>IDENTIFICATION</scope>
</reference>
<evidence type="ECO:0000259" key="5">
    <source>
        <dbReference type="PROSITE" id="PS52003"/>
    </source>
</evidence>
<dbReference type="InterPro" id="IPR043265">
    <property type="entry name" value="OCAT2"/>
</dbReference>
<keyword evidence="4" id="KW-0732">Signal</keyword>
<evidence type="ECO:0000256" key="3">
    <source>
        <dbReference type="ARBA" id="ARBA00023163"/>
    </source>
</evidence>
<dbReference type="InterPro" id="IPR047571">
    <property type="entry name" value="OCA"/>
</dbReference>
<dbReference type="AlphaFoldDB" id="A0A8C8AEX3"/>
<accession>A0A8C8AEX3</accession>
<feature type="chain" id="PRO_5034785177" evidence="4">
    <location>
        <begin position="21"/>
        <end position="266"/>
    </location>
</feature>
<keyword evidence="3" id="KW-0804">Transcription</keyword>
<dbReference type="PANTHER" id="PTHR36689">
    <property type="entry name" value="COLORECTAL CANCER-ASSOCIATED PROTEIN 2"/>
    <property type="match status" value="1"/>
</dbReference>
<protein>
    <submittedName>
        <fullName evidence="6">Colorectal cancer associated 2</fullName>
    </submittedName>
</protein>
<evidence type="ECO:0000256" key="2">
    <source>
        <dbReference type="ARBA" id="ARBA00023159"/>
    </source>
</evidence>
<name>A0A8C8AEX3_9STRI</name>
<dbReference type="PANTHER" id="PTHR36689:SF1">
    <property type="entry name" value="POU CLASS 2 HOMEOBOX ASSOCIATING FACTOR 3"/>
    <property type="match status" value="1"/>
</dbReference>